<dbReference type="SUPFAM" id="SSF46785">
    <property type="entry name" value="Winged helix' DNA-binding domain"/>
    <property type="match status" value="1"/>
</dbReference>
<comment type="subunit">
    <text evidence="3">Homodimer.</text>
</comment>
<evidence type="ECO:0000313" key="13">
    <source>
        <dbReference type="EMBL" id="SUZ90272.1"/>
    </source>
</evidence>
<evidence type="ECO:0000256" key="10">
    <source>
        <dbReference type="ARBA" id="ARBA00023211"/>
    </source>
</evidence>
<accession>A0A381RER0</accession>
<dbReference type="GO" id="GO:0003700">
    <property type="term" value="F:DNA-binding transcription factor activity"/>
    <property type="evidence" value="ECO:0007669"/>
    <property type="project" value="InterPro"/>
</dbReference>
<evidence type="ECO:0000256" key="11">
    <source>
        <dbReference type="ARBA" id="ARBA00032593"/>
    </source>
</evidence>
<dbReference type="Pfam" id="PF01325">
    <property type="entry name" value="Fe_dep_repress"/>
    <property type="match status" value="1"/>
</dbReference>
<dbReference type="Gene3D" id="1.10.10.10">
    <property type="entry name" value="Winged helix-like DNA-binding domain superfamily/Winged helix DNA-binding domain"/>
    <property type="match status" value="1"/>
</dbReference>
<evidence type="ECO:0000256" key="2">
    <source>
        <dbReference type="ARBA" id="ARBA00007871"/>
    </source>
</evidence>
<keyword evidence="9" id="KW-0804">Transcription</keyword>
<name>A0A381RER0_9ZZZZ</name>
<dbReference type="InterPro" id="IPR001367">
    <property type="entry name" value="Fe_dep_repressor"/>
</dbReference>
<dbReference type="GO" id="GO:0003677">
    <property type="term" value="F:DNA binding"/>
    <property type="evidence" value="ECO:0007669"/>
    <property type="project" value="UniProtKB-KW"/>
</dbReference>
<protein>
    <recommendedName>
        <fullName evidence="11">Manganese transport regulator</fullName>
    </recommendedName>
</protein>
<keyword evidence="7" id="KW-0238">DNA-binding</keyword>
<evidence type="ECO:0000256" key="1">
    <source>
        <dbReference type="ARBA" id="ARBA00004496"/>
    </source>
</evidence>
<evidence type="ECO:0000256" key="9">
    <source>
        <dbReference type="ARBA" id="ARBA00023163"/>
    </source>
</evidence>
<dbReference type="Pfam" id="PF04023">
    <property type="entry name" value="FeoA"/>
    <property type="match status" value="1"/>
</dbReference>
<dbReference type="InterPro" id="IPR036388">
    <property type="entry name" value="WH-like_DNA-bd_sf"/>
</dbReference>
<dbReference type="Gene3D" id="2.30.30.90">
    <property type="match status" value="1"/>
</dbReference>
<proteinExistence type="inferred from homology"/>
<gene>
    <name evidence="13" type="ORF">METZ01_LOCUS43126</name>
</gene>
<evidence type="ECO:0000259" key="12">
    <source>
        <dbReference type="PROSITE" id="PS50944"/>
    </source>
</evidence>
<dbReference type="InterPro" id="IPR022689">
    <property type="entry name" value="Iron_dep_repressor"/>
</dbReference>
<dbReference type="GO" id="GO:0046983">
    <property type="term" value="F:protein dimerization activity"/>
    <property type="evidence" value="ECO:0007669"/>
    <property type="project" value="InterPro"/>
</dbReference>
<keyword evidence="8" id="KW-0010">Activator</keyword>
<dbReference type="PANTHER" id="PTHR33238:SF11">
    <property type="entry name" value="TRANSCRIPTIONAL REGULATOR MNTR"/>
    <property type="match status" value="1"/>
</dbReference>
<dbReference type="InterPro" id="IPR036390">
    <property type="entry name" value="WH_DNA-bd_sf"/>
</dbReference>
<dbReference type="PROSITE" id="PS50944">
    <property type="entry name" value="HTH_DTXR"/>
    <property type="match status" value="1"/>
</dbReference>
<evidence type="ECO:0000256" key="5">
    <source>
        <dbReference type="ARBA" id="ARBA00022491"/>
    </source>
</evidence>
<dbReference type="Pfam" id="PF02742">
    <property type="entry name" value="Fe_dep_repr_C"/>
    <property type="match status" value="1"/>
</dbReference>
<dbReference type="InterPro" id="IPR022687">
    <property type="entry name" value="HTH_DTXR"/>
</dbReference>
<keyword evidence="4" id="KW-0963">Cytoplasm</keyword>
<dbReference type="GO" id="GO:0005737">
    <property type="term" value="C:cytoplasm"/>
    <property type="evidence" value="ECO:0007669"/>
    <property type="project" value="UniProtKB-SubCell"/>
</dbReference>
<dbReference type="InterPro" id="IPR050536">
    <property type="entry name" value="DtxR_MntR_Metal-Reg"/>
</dbReference>
<evidence type="ECO:0000256" key="6">
    <source>
        <dbReference type="ARBA" id="ARBA00023015"/>
    </source>
</evidence>
<dbReference type="SUPFAM" id="SSF47979">
    <property type="entry name" value="Iron-dependent repressor protein, dimerization domain"/>
    <property type="match status" value="1"/>
</dbReference>
<dbReference type="AlphaFoldDB" id="A0A381RER0"/>
<comment type="similarity">
    <text evidence="2">Belongs to the DtxR/MntR family.</text>
</comment>
<feature type="domain" description="HTH dtxR-type" evidence="12">
    <location>
        <begin position="1"/>
        <end position="64"/>
    </location>
</feature>
<keyword evidence="6" id="KW-0805">Transcription regulation</keyword>
<evidence type="ECO:0000256" key="8">
    <source>
        <dbReference type="ARBA" id="ARBA00023159"/>
    </source>
</evidence>
<dbReference type="InterPro" id="IPR036421">
    <property type="entry name" value="Fe_dep_repressor_sf"/>
</dbReference>
<keyword evidence="10" id="KW-0464">Manganese</keyword>
<dbReference type="InterPro" id="IPR038157">
    <property type="entry name" value="FeoA_core_dom"/>
</dbReference>
<organism evidence="13">
    <name type="scientific">marine metagenome</name>
    <dbReference type="NCBI Taxonomy" id="408172"/>
    <lineage>
        <taxon>unclassified sequences</taxon>
        <taxon>metagenomes</taxon>
        <taxon>ecological metagenomes</taxon>
    </lineage>
</organism>
<dbReference type="PANTHER" id="PTHR33238">
    <property type="entry name" value="IRON (METAL) DEPENDENT REPRESSOR, DTXR FAMILY"/>
    <property type="match status" value="1"/>
</dbReference>
<sequence length="218" mass="24805">MLSFTEENHLKAIFHLSSVDNMDVSTNAIADSLKTKAPSVTDMLQKLSEKKLVTYKKYQGSFLTPNGRKTALNIIRKHRLWEVFLVEKLGFNWSEVHEIAEQLEHIKSKKLIDELDRFLDYPTKDPHGDPIPNMAGFIKYTNRTLLSDLLIGDKGKFIGVKDSSSAFLKFLDKRKIALGTNIEILHIEDFDNSIHIGLDETNLTISVKSANNIYVTKI</sequence>
<dbReference type="EMBL" id="UINC01001880">
    <property type="protein sequence ID" value="SUZ90272.1"/>
    <property type="molecule type" value="Genomic_DNA"/>
</dbReference>
<reference evidence="13" key="1">
    <citation type="submission" date="2018-05" db="EMBL/GenBank/DDBJ databases">
        <authorList>
            <person name="Lanie J.A."/>
            <person name="Ng W.-L."/>
            <person name="Kazmierczak K.M."/>
            <person name="Andrzejewski T.M."/>
            <person name="Davidsen T.M."/>
            <person name="Wayne K.J."/>
            <person name="Tettelin H."/>
            <person name="Glass J.I."/>
            <person name="Rusch D."/>
            <person name="Podicherti R."/>
            <person name="Tsui H.-C.T."/>
            <person name="Winkler M.E."/>
        </authorList>
    </citation>
    <scope>NUCLEOTIDE SEQUENCE</scope>
</reference>
<dbReference type="InterPro" id="IPR007167">
    <property type="entry name" value="Fe-transptr_FeoA-like"/>
</dbReference>
<keyword evidence="5" id="KW-0678">Repressor</keyword>
<evidence type="ECO:0000256" key="7">
    <source>
        <dbReference type="ARBA" id="ARBA00023125"/>
    </source>
</evidence>
<comment type="subcellular location">
    <subcellularLocation>
        <location evidence="1">Cytoplasm</location>
    </subcellularLocation>
</comment>
<dbReference type="SMART" id="SM00529">
    <property type="entry name" value="HTH_DTXR"/>
    <property type="match status" value="1"/>
</dbReference>
<evidence type="ECO:0000256" key="3">
    <source>
        <dbReference type="ARBA" id="ARBA00011738"/>
    </source>
</evidence>
<dbReference type="GO" id="GO:0046914">
    <property type="term" value="F:transition metal ion binding"/>
    <property type="evidence" value="ECO:0007669"/>
    <property type="project" value="InterPro"/>
</dbReference>
<dbReference type="Gene3D" id="1.10.60.10">
    <property type="entry name" value="Iron dependent repressor, metal binding and dimerisation domain"/>
    <property type="match status" value="1"/>
</dbReference>
<evidence type="ECO:0000256" key="4">
    <source>
        <dbReference type="ARBA" id="ARBA00022490"/>
    </source>
</evidence>